<dbReference type="Pfam" id="PF01221">
    <property type="entry name" value="Dynein_light"/>
    <property type="match status" value="1"/>
</dbReference>
<comment type="similarity">
    <text evidence="1">Belongs to the dynein light chain family.</text>
</comment>
<dbReference type="GO" id="GO:0007017">
    <property type="term" value="P:microtubule-based process"/>
    <property type="evidence" value="ECO:0007669"/>
    <property type="project" value="InterPro"/>
</dbReference>
<dbReference type="GO" id="GO:0005868">
    <property type="term" value="C:cytoplasmic dynein complex"/>
    <property type="evidence" value="ECO:0007669"/>
    <property type="project" value="TreeGrafter"/>
</dbReference>
<dbReference type="EMBL" id="GDID01003366">
    <property type="protein sequence ID" value="JAP93240.1"/>
    <property type="molecule type" value="Transcribed_RNA"/>
</dbReference>
<dbReference type="InterPro" id="IPR037177">
    <property type="entry name" value="DLC_sf"/>
</dbReference>
<keyword evidence="1" id="KW-0505">Motor protein</keyword>
<protein>
    <recommendedName>
        <fullName evidence="1">Dynein light chain</fullName>
    </recommendedName>
</protein>
<accession>A0A146K8U1</accession>
<organism evidence="2">
    <name type="scientific">Trepomonas sp. PC1</name>
    <dbReference type="NCBI Taxonomy" id="1076344"/>
    <lineage>
        <taxon>Eukaryota</taxon>
        <taxon>Metamonada</taxon>
        <taxon>Diplomonadida</taxon>
        <taxon>Hexamitidae</taxon>
        <taxon>Hexamitinae</taxon>
        <taxon>Trepomonas</taxon>
    </lineage>
</organism>
<keyword evidence="1" id="KW-0206">Cytoskeleton</keyword>
<proteinExistence type="inferred from homology"/>
<comment type="subcellular location">
    <subcellularLocation>
        <location evidence="1">Cytoplasm</location>
        <location evidence="1">Cytoskeleton</location>
    </subcellularLocation>
</comment>
<dbReference type="CDD" id="cd21450">
    <property type="entry name" value="DLC-like_DYNLL1-like"/>
    <property type="match status" value="1"/>
</dbReference>
<reference evidence="2" key="1">
    <citation type="submission" date="2015-07" db="EMBL/GenBank/DDBJ databases">
        <title>Adaptation to a free-living lifestyle via gene acquisitions in the diplomonad Trepomonas sp. PC1.</title>
        <authorList>
            <person name="Xu F."/>
            <person name="Jerlstrom-Hultqvist J."/>
            <person name="Kolisko M."/>
            <person name="Simpson A.G.B."/>
            <person name="Roger A.J."/>
            <person name="Svard S.G."/>
            <person name="Andersson J.O."/>
        </authorList>
    </citation>
    <scope>NUCLEOTIDE SEQUENCE</scope>
    <source>
        <strain evidence="2">PC1</strain>
    </source>
</reference>
<dbReference type="AlphaFoldDB" id="A0A146K8U1"/>
<dbReference type="Gene3D" id="3.30.740.10">
    <property type="entry name" value="Protein Inhibitor Of Neuronal Nitric Oxide Synthase"/>
    <property type="match status" value="1"/>
</dbReference>
<evidence type="ECO:0000313" key="2">
    <source>
        <dbReference type="EMBL" id="JAP93240.1"/>
    </source>
</evidence>
<dbReference type="SUPFAM" id="SSF54648">
    <property type="entry name" value="DLC"/>
    <property type="match status" value="1"/>
</dbReference>
<keyword evidence="1" id="KW-0243">Dynein</keyword>
<keyword evidence="1" id="KW-0963">Cytoplasm</keyword>
<dbReference type="PANTHER" id="PTHR11886">
    <property type="entry name" value="DYNEIN LIGHT CHAIN"/>
    <property type="match status" value="1"/>
</dbReference>
<dbReference type="GO" id="GO:0045505">
    <property type="term" value="F:dynein intermediate chain binding"/>
    <property type="evidence" value="ECO:0007669"/>
    <property type="project" value="TreeGrafter"/>
</dbReference>
<dbReference type="SMART" id="SM01375">
    <property type="entry name" value="Dynein_light"/>
    <property type="match status" value="1"/>
</dbReference>
<evidence type="ECO:0000256" key="1">
    <source>
        <dbReference type="RuleBase" id="RU365010"/>
    </source>
</evidence>
<dbReference type="PANTHER" id="PTHR11886:SF35">
    <property type="entry name" value="DYNEIN LIGHT CHAIN"/>
    <property type="match status" value="1"/>
</dbReference>
<keyword evidence="1" id="KW-0493">Microtubule</keyword>
<sequence>MLKDMMTITQSDFPDDSKKIIQQIVAQAIFKNNTEKEISYSIKKQMDQQFQDHFNVVVGRHFGANLTATVERFVFAQVGTLQVLIFKSQC</sequence>
<name>A0A146K8U1_9EUKA</name>
<dbReference type="GO" id="GO:0005874">
    <property type="term" value="C:microtubule"/>
    <property type="evidence" value="ECO:0007669"/>
    <property type="project" value="UniProtKB-KW"/>
</dbReference>
<dbReference type="InterPro" id="IPR001372">
    <property type="entry name" value="Dynein_light_chain_typ-1/2"/>
</dbReference>
<gene>
    <name evidence="2" type="ORF">TPC1_14556</name>
</gene>